<dbReference type="EnsemblPlants" id="Solyc12g035460.2.1">
    <property type="protein sequence ID" value="Solyc12g035460.2.1"/>
    <property type="gene ID" value="Solyc12g035460.2"/>
</dbReference>
<feature type="transmembrane region" description="Helical" evidence="1">
    <location>
        <begin position="23"/>
        <end position="48"/>
    </location>
</feature>
<proteinExistence type="predicted"/>
<reference evidence="2" key="1">
    <citation type="journal article" date="2012" name="Nature">
        <title>The tomato genome sequence provides insights into fleshy fruit evolution.</title>
        <authorList>
            <consortium name="Tomato Genome Consortium"/>
        </authorList>
    </citation>
    <scope>NUCLEOTIDE SEQUENCE [LARGE SCALE GENOMIC DNA]</scope>
    <source>
        <strain evidence="2">cv. Heinz 1706</strain>
    </source>
</reference>
<dbReference type="PANTHER" id="PTHR11764">
    <property type="entry name" value="TERPENE CYCLASE/MUTASE FAMILY MEMBER"/>
    <property type="match status" value="1"/>
</dbReference>
<dbReference type="GO" id="GO:0005811">
    <property type="term" value="C:lipid droplet"/>
    <property type="evidence" value="ECO:0007669"/>
    <property type="project" value="InterPro"/>
</dbReference>
<name>A0A3Q7J7E8_SOLLC</name>
<dbReference type="Proteomes" id="UP000004994">
    <property type="component" value="Chromosome 12"/>
</dbReference>
<dbReference type="AlphaFoldDB" id="A0A3Q7J7E8"/>
<evidence type="ECO:0000256" key="1">
    <source>
        <dbReference type="SAM" id="Phobius"/>
    </source>
</evidence>
<protein>
    <recommendedName>
        <fullName evidence="4">Squalene cyclase C-terminal domain-containing protein</fullName>
    </recommendedName>
</protein>
<reference evidence="2" key="2">
    <citation type="submission" date="2019-01" db="UniProtKB">
        <authorList>
            <consortium name="EnsemblPlants"/>
        </authorList>
    </citation>
    <scope>IDENTIFICATION</scope>
    <source>
        <strain evidence="2">cv. Heinz 1706</strain>
    </source>
</reference>
<dbReference type="Gene3D" id="1.50.10.20">
    <property type="match status" value="1"/>
</dbReference>
<evidence type="ECO:0000313" key="2">
    <source>
        <dbReference type="EnsemblPlants" id="Solyc12g035460.2.1"/>
    </source>
</evidence>
<dbReference type="InterPro" id="IPR018333">
    <property type="entry name" value="Squalene_cyclase"/>
</dbReference>
<dbReference type="STRING" id="4081.A0A3Q7J7E8"/>
<feature type="transmembrane region" description="Helical" evidence="1">
    <location>
        <begin position="293"/>
        <end position="318"/>
    </location>
</feature>
<dbReference type="OMA" id="NCHENED"/>
<keyword evidence="1" id="KW-0472">Membrane</keyword>
<sequence>MRILGEEPDGGEIMCVLEQGNGFLIMVVSLQFLLWGTWLSILGAFEWLGTNPMPPDKNVVLQSNGLHANVLSLPEEICWSNHTSHFTTEGREDLYYPHPWVQDLMWDSLYMCKEPLLTQWLFNKLRNKDLEVYMKHVHYEDGNSLYITVGCVNKGCIGISQKDHGLFRIKIMDVQVFDSTAEALKCCLLFSTMPSELISKAIKPARLYDSRKNGVLAAWEPAGASDFFPIAILHFRSLFTCQSRYVECTGSSIQTLVLFKKLYPGHRITEIDNFIHNAVKYFEYVQKLDNSWYMMYGCCGVCFTYASWFALGGIVVAGKSYQNSASVRKGVYREVETDHSNLVQTAWALIGLIHSRQVNRDPRPLHHAARLLINSQLEFGDFAQQEITGAFMKISCCITDNVLTDLTS</sequence>
<accession>A0A3Q7J7E8</accession>
<dbReference type="GO" id="GO:0016866">
    <property type="term" value="F:intramolecular transferase activity"/>
    <property type="evidence" value="ECO:0007669"/>
    <property type="project" value="InterPro"/>
</dbReference>
<evidence type="ECO:0000313" key="3">
    <source>
        <dbReference type="Proteomes" id="UP000004994"/>
    </source>
</evidence>
<dbReference type="InterPro" id="IPR008930">
    <property type="entry name" value="Terpenoid_cyclase/PrenylTrfase"/>
</dbReference>
<dbReference type="InParanoid" id="A0A3Q7J7E8"/>
<dbReference type="GO" id="GO:0016104">
    <property type="term" value="P:triterpenoid biosynthetic process"/>
    <property type="evidence" value="ECO:0007669"/>
    <property type="project" value="InterPro"/>
</dbReference>
<keyword evidence="3" id="KW-1185">Reference proteome</keyword>
<organism evidence="2">
    <name type="scientific">Solanum lycopersicum</name>
    <name type="common">Tomato</name>
    <name type="synonym">Lycopersicon esculentum</name>
    <dbReference type="NCBI Taxonomy" id="4081"/>
    <lineage>
        <taxon>Eukaryota</taxon>
        <taxon>Viridiplantae</taxon>
        <taxon>Streptophyta</taxon>
        <taxon>Embryophyta</taxon>
        <taxon>Tracheophyta</taxon>
        <taxon>Spermatophyta</taxon>
        <taxon>Magnoliopsida</taxon>
        <taxon>eudicotyledons</taxon>
        <taxon>Gunneridae</taxon>
        <taxon>Pentapetalae</taxon>
        <taxon>asterids</taxon>
        <taxon>lamiids</taxon>
        <taxon>Solanales</taxon>
        <taxon>Solanaceae</taxon>
        <taxon>Solanoideae</taxon>
        <taxon>Solaneae</taxon>
        <taxon>Solanum</taxon>
        <taxon>Solanum subgen. Lycopersicon</taxon>
    </lineage>
</organism>
<dbReference type="SUPFAM" id="SSF48239">
    <property type="entry name" value="Terpenoid cyclases/Protein prenyltransferases"/>
    <property type="match status" value="2"/>
</dbReference>
<evidence type="ECO:0008006" key="4">
    <source>
        <dbReference type="Google" id="ProtNLM"/>
    </source>
</evidence>
<dbReference type="Gramene" id="Solyc12g035460.2.1">
    <property type="protein sequence ID" value="Solyc12g035460.2.1"/>
    <property type="gene ID" value="Solyc12g035460.2"/>
</dbReference>
<keyword evidence="1" id="KW-1133">Transmembrane helix</keyword>
<dbReference type="PANTHER" id="PTHR11764:SF77">
    <property type="entry name" value="CYCLOARTENOL SYNTHASE"/>
    <property type="match status" value="1"/>
</dbReference>
<keyword evidence="1" id="KW-0812">Transmembrane</keyword>